<dbReference type="InterPro" id="IPR023430">
    <property type="entry name" value="Pept_HybD-like_dom_sf"/>
</dbReference>
<evidence type="ECO:0000313" key="2">
    <source>
        <dbReference type="Proteomes" id="UP000000263"/>
    </source>
</evidence>
<dbReference type="Gene3D" id="3.40.50.1450">
    <property type="entry name" value="HybD-like"/>
    <property type="match status" value="1"/>
</dbReference>
<dbReference type="PANTHER" id="PTHR30302">
    <property type="entry name" value="HYDROGENASE 1 MATURATION PROTEASE"/>
    <property type="match status" value="1"/>
</dbReference>
<dbReference type="GO" id="GO:0016485">
    <property type="term" value="P:protein processing"/>
    <property type="evidence" value="ECO:0007669"/>
    <property type="project" value="TreeGrafter"/>
</dbReference>
<evidence type="ECO:0000313" key="1">
    <source>
        <dbReference type="EMBL" id="ABU57465.1"/>
    </source>
</evidence>
<dbReference type="eggNOG" id="COG0680">
    <property type="taxonomic scope" value="Bacteria"/>
</dbReference>
<name>A7NF90_ROSCS</name>
<dbReference type="CDD" id="cd06066">
    <property type="entry name" value="H2MP_NAD-link-bidir"/>
    <property type="match status" value="1"/>
</dbReference>
<dbReference type="PANTHER" id="PTHR30302:SF5">
    <property type="entry name" value="SLR1876 PROTEIN"/>
    <property type="match status" value="1"/>
</dbReference>
<dbReference type="HOGENOM" id="CLU_099037_6_1_0"/>
<organism evidence="1 2">
    <name type="scientific">Roseiflexus castenholzii (strain DSM 13941 / HLO8)</name>
    <dbReference type="NCBI Taxonomy" id="383372"/>
    <lineage>
        <taxon>Bacteria</taxon>
        <taxon>Bacillati</taxon>
        <taxon>Chloroflexota</taxon>
        <taxon>Chloroflexia</taxon>
        <taxon>Chloroflexales</taxon>
        <taxon>Roseiflexineae</taxon>
        <taxon>Roseiflexaceae</taxon>
        <taxon>Roseiflexus</taxon>
    </lineage>
</organism>
<dbReference type="GO" id="GO:0004175">
    <property type="term" value="F:endopeptidase activity"/>
    <property type="evidence" value="ECO:0007669"/>
    <property type="project" value="TreeGrafter"/>
</dbReference>
<dbReference type="NCBIfam" id="TIGR00072">
    <property type="entry name" value="hydrog_prot"/>
    <property type="match status" value="1"/>
</dbReference>
<dbReference type="AlphaFoldDB" id="A7NF90"/>
<sequence>MRSSHILIIGYGNDLRGDDAAGRVAAERLAALQLPDTQVLSVHQLVPEHAALLAQAQMAIFIDADLDDCPIVRVTHLTSGASWSVIGHTATPEGLLALTAAVYGQAPNGWLIRIPAIHSVFGAPLSRRAEDGVAEAVEIVRHLISKR</sequence>
<dbReference type="EMBL" id="CP000804">
    <property type="protein sequence ID" value="ABU57465.1"/>
    <property type="molecule type" value="Genomic_DNA"/>
</dbReference>
<dbReference type="InterPro" id="IPR000671">
    <property type="entry name" value="Peptidase_A31"/>
</dbReference>
<dbReference type="Proteomes" id="UP000000263">
    <property type="component" value="Chromosome"/>
</dbReference>
<protein>
    <recommendedName>
        <fullName evidence="3">Hydrogenase maturation protease</fullName>
    </recommendedName>
</protein>
<accession>A7NF90</accession>
<dbReference type="KEGG" id="rca:Rcas_1369"/>
<dbReference type="OrthoDB" id="9808862at2"/>
<dbReference type="GO" id="GO:0008047">
    <property type="term" value="F:enzyme activator activity"/>
    <property type="evidence" value="ECO:0007669"/>
    <property type="project" value="InterPro"/>
</dbReference>
<dbReference type="RefSeq" id="WP_012119894.1">
    <property type="nucleotide sequence ID" value="NC_009767.1"/>
</dbReference>
<proteinExistence type="predicted"/>
<dbReference type="SUPFAM" id="SSF53163">
    <property type="entry name" value="HybD-like"/>
    <property type="match status" value="1"/>
</dbReference>
<dbReference type="STRING" id="383372.Rcas_1369"/>
<reference evidence="1 2" key="1">
    <citation type="submission" date="2007-08" db="EMBL/GenBank/DDBJ databases">
        <title>Complete sequence of Roseiflexus castenholzii DSM 13941.</title>
        <authorList>
            <consortium name="US DOE Joint Genome Institute"/>
            <person name="Copeland A."/>
            <person name="Lucas S."/>
            <person name="Lapidus A."/>
            <person name="Barry K."/>
            <person name="Glavina del Rio T."/>
            <person name="Dalin E."/>
            <person name="Tice H."/>
            <person name="Pitluck S."/>
            <person name="Thompson L.S."/>
            <person name="Brettin T."/>
            <person name="Bruce D."/>
            <person name="Detter J.C."/>
            <person name="Han C."/>
            <person name="Tapia R."/>
            <person name="Schmutz J."/>
            <person name="Larimer F."/>
            <person name="Land M."/>
            <person name="Hauser L."/>
            <person name="Kyrpides N."/>
            <person name="Mikhailova N."/>
            <person name="Bryant D.A."/>
            <person name="Hanada S."/>
            <person name="Tsukatani Y."/>
            <person name="Richardson P."/>
        </authorList>
    </citation>
    <scope>NUCLEOTIDE SEQUENCE [LARGE SCALE GENOMIC DNA]</scope>
    <source>
        <strain evidence="2">DSM 13941 / HLO8</strain>
    </source>
</reference>
<evidence type="ECO:0008006" key="3">
    <source>
        <dbReference type="Google" id="ProtNLM"/>
    </source>
</evidence>
<keyword evidence="2" id="KW-1185">Reference proteome</keyword>
<gene>
    <name evidence="1" type="ordered locus">Rcas_1369</name>
</gene>